<keyword evidence="3" id="KW-1185">Reference proteome</keyword>
<dbReference type="InterPro" id="IPR051213">
    <property type="entry name" value="START_lipid_transfer"/>
</dbReference>
<dbReference type="OrthoDB" id="196858at2759"/>
<dbReference type="InterPro" id="IPR023393">
    <property type="entry name" value="START-like_dom_sf"/>
</dbReference>
<comment type="caution">
    <text evidence="2">The sequence shown here is derived from an EMBL/GenBank/DDBJ whole genome shotgun (WGS) entry which is preliminary data.</text>
</comment>
<dbReference type="AlphaFoldDB" id="A0A8H8A1I7"/>
<protein>
    <submittedName>
        <fullName evidence="2">Uncharacterized protein</fullName>
    </submittedName>
</protein>
<organism evidence="2 3">
    <name type="scientific">Olpidium bornovanus</name>
    <dbReference type="NCBI Taxonomy" id="278681"/>
    <lineage>
        <taxon>Eukaryota</taxon>
        <taxon>Fungi</taxon>
        <taxon>Fungi incertae sedis</taxon>
        <taxon>Olpidiomycota</taxon>
        <taxon>Olpidiomycotina</taxon>
        <taxon>Olpidiomycetes</taxon>
        <taxon>Olpidiales</taxon>
        <taxon>Olpidiaceae</taxon>
        <taxon>Olpidium</taxon>
    </lineage>
</organism>
<feature type="non-terminal residue" evidence="2">
    <location>
        <position position="413"/>
    </location>
</feature>
<gene>
    <name evidence="2" type="ORF">BJ554DRAFT_651</name>
</gene>
<dbReference type="PANTHER" id="PTHR19308:SF14">
    <property type="entry name" value="START DOMAIN-CONTAINING PROTEIN"/>
    <property type="match status" value="1"/>
</dbReference>
<dbReference type="Gene3D" id="3.30.530.20">
    <property type="match status" value="1"/>
</dbReference>
<feature type="non-terminal residue" evidence="2">
    <location>
        <position position="1"/>
    </location>
</feature>
<dbReference type="SUPFAM" id="SSF55961">
    <property type="entry name" value="Bet v1-like"/>
    <property type="match status" value="1"/>
</dbReference>
<reference evidence="2 3" key="1">
    <citation type="journal article" name="Sci. Rep.">
        <title>Genome-scale phylogenetic analyses confirm Olpidium as the closest living zoosporic fungus to the non-flagellated, terrestrial fungi.</title>
        <authorList>
            <person name="Chang Y."/>
            <person name="Rochon D."/>
            <person name="Sekimoto S."/>
            <person name="Wang Y."/>
            <person name="Chovatia M."/>
            <person name="Sandor L."/>
            <person name="Salamov A."/>
            <person name="Grigoriev I.V."/>
            <person name="Stajich J.E."/>
            <person name="Spatafora J.W."/>
        </authorList>
    </citation>
    <scope>NUCLEOTIDE SEQUENCE [LARGE SCALE GENOMIC DNA]</scope>
    <source>
        <strain evidence="2">S191</strain>
    </source>
</reference>
<sequence>ETVPAAVDAGDSCKGEGGESRFGAGEDWDLGAHGASGQHGGFPENTSVKRAGRRNSSRSSAGSLSTSVGRSRTGLKPPALPLNRSSSAPADLSRPTLLPEACHTTRITNSAPLSVPPCASLPLTATLSRTLPSQLYDALRAFDDLVTSAPAQAGTTEEAWKNLGTMRKGVAVFQKPVPGHPVGLLKGVGVFKDVGLWDLLAVVECGGARRICTLHHPIGTVVWLPVAATPLTRKSLGRGLCVRRFGHPRRPWAKLHFGLRKTEANMAGEVNYLHRARDAAVMKATVCTDPSTVRVVGVSAPGDYHGVPPEQPQHVRANIELSGWHISQSVKRQPKSVQQAVNGNPKKNGEVLSVTTRTTFIVKSNPHGRIPASILSAASKDVPLCVANASDYYDRFGAPPYLAFCRHGRIYDM</sequence>
<accession>A0A8H8A1I7</accession>
<evidence type="ECO:0000313" key="3">
    <source>
        <dbReference type="Proteomes" id="UP000673691"/>
    </source>
</evidence>
<name>A0A8H8A1I7_9FUNG</name>
<feature type="compositionally biased region" description="Low complexity" evidence="1">
    <location>
        <begin position="57"/>
        <end position="71"/>
    </location>
</feature>
<dbReference type="Proteomes" id="UP000673691">
    <property type="component" value="Unassembled WGS sequence"/>
</dbReference>
<evidence type="ECO:0000256" key="1">
    <source>
        <dbReference type="SAM" id="MobiDB-lite"/>
    </source>
</evidence>
<dbReference type="EMBL" id="JAEFCI010000889">
    <property type="protein sequence ID" value="KAG5463255.1"/>
    <property type="molecule type" value="Genomic_DNA"/>
</dbReference>
<dbReference type="PANTHER" id="PTHR19308">
    <property type="entry name" value="PHOSPHATIDYLCHOLINE TRANSFER PROTEIN"/>
    <property type="match status" value="1"/>
</dbReference>
<evidence type="ECO:0000313" key="2">
    <source>
        <dbReference type="EMBL" id="KAG5463255.1"/>
    </source>
</evidence>
<proteinExistence type="predicted"/>
<feature type="region of interest" description="Disordered" evidence="1">
    <location>
        <begin position="1"/>
        <end position="94"/>
    </location>
</feature>